<evidence type="ECO:0000313" key="3">
    <source>
        <dbReference type="Proteomes" id="UP000307790"/>
    </source>
</evidence>
<evidence type="ECO:0008006" key="4">
    <source>
        <dbReference type="Google" id="ProtNLM"/>
    </source>
</evidence>
<dbReference type="EMBL" id="VCBC01000005">
    <property type="protein sequence ID" value="TLU66215.1"/>
    <property type="molecule type" value="Genomic_DNA"/>
</dbReference>
<proteinExistence type="predicted"/>
<feature type="signal peptide" evidence="1">
    <location>
        <begin position="1"/>
        <end position="20"/>
    </location>
</feature>
<evidence type="ECO:0000256" key="1">
    <source>
        <dbReference type="SAM" id="SignalP"/>
    </source>
</evidence>
<gene>
    <name evidence="2" type="ORF">FE810_05730</name>
</gene>
<organism evidence="2 3">
    <name type="scientific">Thalassotalea litorea</name>
    <dbReference type="NCBI Taxonomy" id="2020715"/>
    <lineage>
        <taxon>Bacteria</taxon>
        <taxon>Pseudomonadati</taxon>
        <taxon>Pseudomonadota</taxon>
        <taxon>Gammaproteobacteria</taxon>
        <taxon>Alteromonadales</taxon>
        <taxon>Colwelliaceae</taxon>
        <taxon>Thalassotalea</taxon>
    </lineage>
</organism>
<feature type="chain" id="PRO_5024385042" description="Tetratricopeptide repeat protein" evidence="1">
    <location>
        <begin position="21"/>
        <end position="221"/>
    </location>
</feature>
<dbReference type="RefSeq" id="WP_138319091.1">
    <property type="nucleotide sequence ID" value="NZ_VCBC01000005.1"/>
</dbReference>
<keyword evidence="3" id="KW-1185">Reference proteome</keyword>
<evidence type="ECO:0000313" key="2">
    <source>
        <dbReference type="EMBL" id="TLU66215.1"/>
    </source>
</evidence>
<dbReference type="AlphaFoldDB" id="A0A5R9IL10"/>
<comment type="caution">
    <text evidence="2">The sequence shown here is derived from an EMBL/GenBank/DDBJ whole genome shotgun (WGS) entry which is preliminary data.</text>
</comment>
<protein>
    <recommendedName>
        <fullName evidence="4">Tetratricopeptide repeat protein</fullName>
    </recommendedName>
</protein>
<accession>A0A5R9IL10</accession>
<dbReference type="OrthoDB" id="6398656at2"/>
<keyword evidence="1" id="KW-0732">Signal</keyword>
<name>A0A5R9IL10_9GAMM</name>
<reference evidence="2 3" key="1">
    <citation type="submission" date="2019-05" db="EMBL/GenBank/DDBJ databases">
        <title>Genome sequences of Thalassotalea litorea 1K03283.</title>
        <authorList>
            <person name="Zhang D."/>
        </authorList>
    </citation>
    <scope>NUCLEOTIDE SEQUENCE [LARGE SCALE GENOMIC DNA]</scope>
    <source>
        <strain evidence="2 3">MCCC 1K03283</strain>
    </source>
</reference>
<sequence>MKIVVLLSLIFFITSCSVVTENPSVADGINYSSVKNVQPLTFEELDEEVNRLNPVIGMYPPRFSNEKHREQVFVNWIELVDEAQRFHQQQQEEKTFYMLTELYRMGHNMQVSGSGENALQYLTDCLEMYPSSVACNFSATYFYLTAGRYYLRDAEKSLDTLRAHYLPALNHEVESGFVFLYLFQQDSQKAKQQIEYFIDAFPESHQADEFAQIKKALAESP</sequence>
<dbReference type="Proteomes" id="UP000307790">
    <property type="component" value="Unassembled WGS sequence"/>
</dbReference>
<dbReference type="PROSITE" id="PS51257">
    <property type="entry name" value="PROKAR_LIPOPROTEIN"/>
    <property type="match status" value="1"/>
</dbReference>